<dbReference type="SUPFAM" id="SSF57667">
    <property type="entry name" value="beta-beta-alpha zinc fingers"/>
    <property type="match status" value="1"/>
</dbReference>
<keyword evidence="4" id="KW-1185">Reference proteome</keyword>
<name>A0A395T0K2_9HYPO</name>
<feature type="domain" description="ZN622/Rei1/Reh1 zinc finger C2H2-type" evidence="2">
    <location>
        <begin position="95"/>
        <end position="140"/>
    </location>
</feature>
<evidence type="ECO:0000313" key="4">
    <source>
        <dbReference type="Proteomes" id="UP000266234"/>
    </source>
</evidence>
<dbReference type="Proteomes" id="UP000266234">
    <property type="component" value="Unassembled WGS sequence"/>
</dbReference>
<dbReference type="EMBL" id="PXOG01000074">
    <property type="protein sequence ID" value="RGP78221.1"/>
    <property type="molecule type" value="Genomic_DNA"/>
</dbReference>
<proteinExistence type="predicted"/>
<feature type="region of interest" description="Disordered" evidence="1">
    <location>
        <begin position="162"/>
        <end position="187"/>
    </location>
</feature>
<dbReference type="AlphaFoldDB" id="A0A395T0K2"/>
<organism evidence="3 4">
    <name type="scientific">Fusarium longipes</name>
    <dbReference type="NCBI Taxonomy" id="694270"/>
    <lineage>
        <taxon>Eukaryota</taxon>
        <taxon>Fungi</taxon>
        <taxon>Dikarya</taxon>
        <taxon>Ascomycota</taxon>
        <taxon>Pezizomycotina</taxon>
        <taxon>Sordariomycetes</taxon>
        <taxon>Hypocreomycetidae</taxon>
        <taxon>Hypocreales</taxon>
        <taxon>Nectriaceae</taxon>
        <taxon>Fusarium</taxon>
    </lineage>
</organism>
<sequence>MSSYYSTPTSSLLSLDGMSLSSVEDHADYTKSKPRQVQSFHWKDCIISNSHFSLFHPDPFHLDIKRDLEHSTASSNISASWGDAFAKDPDAEELQCLFCPYVSKSLQENLAHMEQEHSFAIPDSSHLCVGPVDLIKYFRHTNPKHYSLLNLQGTMLSLGDFAPLPPTAPKSTNQRDPRRRRSTSPVRGVSKIRRDFRRYIRESGSPTAFPRSSSVIRDEVGSEFLFNTMLKVSENKLKHLK</sequence>
<protein>
    <submittedName>
        <fullName evidence="3">C2h2 finger domain containing</fullName>
    </submittedName>
</protein>
<gene>
    <name evidence="3" type="ORF">FLONG3_3700</name>
</gene>
<evidence type="ECO:0000256" key="1">
    <source>
        <dbReference type="SAM" id="MobiDB-lite"/>
    </source>
</evidence>
<reference evidence="3 4" key="1">
    <citation type="journal article" date="2018" name="PLoS Pathog.">
        <title>Evolution of structural diversity of trichothecenes, a family of toxins produced by plant pathogenic and entomopathogenic fungi.</title>
        <authorList>
            <person name="Proctor R.H."/>
            <person name="McCormick S.P."/>
            <person name="Kim H.S."/>
            <person name="Cardoza R.E."/>
            <person name="Stanley A.M."/>
            <person name="Lindo L."/>
            <person name="Kelly A."/>
            <person name="Brown D.W."/>
            <person name="Lee T."/>
            <person name="Vaughan M.M."/>
            <person name="Alexander N.J."/>
            <person name="Busman M."/>
            <person name="Gutierrez S."/>
        </authorList>
    </citation>
    <scope>NUCLEOTIDE SEQUENCE [LARGE SCALE GENOMIC DNA]</scope>
    <source>
        <strain evidence="3 4">NRRL 20695</strain>
    </source>
</reference>
<evidence type="ECO:0000313" key="3">
    <source>
        <dbReference type="EMBL" id="RGP78221.1"/>
    </source>
</evidence>
<comment type="caution">
    <text evidence="3">The sequence shown here is derived from an EMBL/GenBank/DDBJ whole genome shotgun (WGS) entry which is preliminary data.</text>
</comment>
<accession>A0A395T0K2</accession>
<dbReference type="OrthoDB" id="5100848at2759"/>
<dbReference type="Pfam" id="PF12756">
    <property type="entry name" value="zf-C2H2_2"/>
    <property type="match status" value="1"/>
</dbReference>
<evidence type="ECO:0000259" key="2">
    <source>
        <dbReference type="Pfam" id="PF12756"/>
    </source>
</evidence>
<dbReference type="InterPro" id="IPR041661">
    <property type="entry name" value="ZN622/Rei1/Reh1_Znf-C2H2"/>
</dbReference>
<dbReference type="InterPro" id="IPR036236">
    <property type="entry name" value="Znf_C2H2_sf"/>
</dbReference>